<evidence type="ECO:0000256" key="1">
    <source>
        <dbReference type="SAM" id="Phobius"/>
    </source>
</evidence>
<dbReference type="EMBL" id="SGXA01000003">
    <property type="protein sequence ID" value="RZS68891.1"/>
    <property type="molecule type" value="Genomic_DNA"/>
</dbReference>
<proteinExistence type="predicted"/>
<dbReference type="RefSeq" id="WP_130543269.1">
    <property type="nucleotide sequence ID" value="NZ_CP042431.1"/>
</dbReference>
<comment type="caution">
    <text evidence="2">The sequence shown here is derived from an EMBL/GenBank/DDBJ whole genome shotgun (WGS) entry which is preliminary data.</text>
</comment>
<evidence type="ECO:0000313" key="3">
    <source>
        <dbReference type="Proteomes" id="UP000293874"/>
    </source>
</evidence>
<keyword evidence="3" id="KW-1185">Reference proteome</keyword>
<feature type="transmembrane region" description="Helical" evidence="1">
    <location>
        <begin position="187"/>
        <end position="207"/>
    </location>
</feature>
<dbReference type="OrthoDB" id="651989at2"/>
<feature type="transmembrane region" description="Helical" evidence="1">
    <location>
        <begin position="36"/>
        <end position="56"/>
    </location>
</feature>
<name>A0A4Q7MKG9_9BACT</name>
<keyword evidence="1" id="KW-0812">Transmembrane</keyword>
<keyword evidence="1" id="KW-0472">Membrane</keyword>
<gene>
    <name evidence="2" type="ORF">EV199_4715</name>
</gene>
<reference evidence="2 3" key="1">
    <citation type="submission" date="2019-02" db="EMBL/GenBank/DDBJ databases">
        <title>Genomic Encyclopedia of Type Strains, Phase IV (KMG-IV): sequencing the most valuable type-strain genomes for metagenomic binning, comparative biology and taxonomic classification.</title>
        <authorList>
            <person name="Goeker M."/>
        </authorList>
    </citation>
    <scope>NUCLEOTIDE SEQUENCE [LARGE SCALE GENOMIC DNA]</scope>
    <source>
        <strain evidence="2 3">DSM 18116</strain>
    </source>
</reference>
<protein>
    <submittedName>
        <fullName evidence="2">Uncharacterized protein</fullName>
    </submittedName>
</protein>
<feature type="transmembrane region" description="Helical" evidence="1">
    <location>
        <begin position="125"/>
        <end position="143"/>
    </location>
</feature>
<organism evidence="2 3">
    <name type="scientific">Pseudobacter ginsenosidimutans</name>
    <dbReference type="NCBI Taxonomy" id="661488"/>
    <lineage>
        <taxon>Bacteria</taxon>
        <taxon>Pseudomonadati</taxon>
        <taxon>Bacteroidota</taxon>
        <taxon>Chitinophagia</taxon>
        <taxon>Chitinophagales</taxon>
        <taxon>Chitinophagaceae</taxon>
        <taxon>Pseudobacter</taxon>
    </lineage>
</organism>
<feature type="transmembrane region" description="Helical" evidence="1">
    <location>
        <begin position="95"/>
        <end position="113"/>
    </location>
</feature>
<keyword evidence="1" id="KW-1133">Transmembrane helix</keyword>
<sequence length="226" mass="25344">MVKAGTIQNILCIIAMLAALAPALIILFRRVWQSDILNFLMVFSLLSFMHQLLAGIMPVNQISYHFTHAAFSLSEFILLLFLLRPPAKPKWMRDLFHIFSIAFLSVIITVYAIMGATSSGSTVMVLQNLILLAAAIAGVIQLLKSDEVFIFQLPLFWIIAGTIAFSCMELLLAMIPYNGNGQPQREMAIMQSLVIIIRSIFFIIAAFTKIKNPAVKHTTGFKEFRY</sequence>
<dbReference type="Proteomes" id="UP000293874">
    <property type="component" value="Unassembled WGS sequence"/>
</dbReference>
<feature type="transmembrane region" description="Helical" evidence="1">
    <location>
        <begin position="6"/>
        <end position="29"/>
    </location>
</feature>
<feature type="transmembrane region" description="Helical" evidence="1">
    <location>
        <begin position="155"/>
        <end position="175"/>
    </location>
</feature>
<dbReference type="AlphaFoldDB" id="A0A4Q7MKG9"/>
<accession>A0A4Q7MKG9</accession>
<feature type="transmembrane region" description="Helical" evidence="1">
    <location>
        <begin position="62"/>
        <end position="83"/>
    </location>
</feature>
<evidence type="ECO:0000313" key="2">
    <source>
        <dbReference type="EMBL" id="RZS68891.1"/>
    </source>
</evidence>